<dbReference type="AlphaFoldDB" id="A0A428RVN4"/>
<protein>
    <submittedName>
        <fullName evidence="1">Uncharacterized protein</fullName>
    </submittedName>
</protein>
<sequence>MDVICCTLTKHVCFVSIDLVLSECDDALGDGGDGTRAHAPLELVTDQNFHPTKEVAWPNGKASDYESEDSGFDPQRDHFFGLSFSSPPCRACLDFVRRLGMVVFVTIDDYLEHAFTECDGWERFPNDLKDSFALICLALVTALHCSLFNRCYRRLINTVL</sequence>
<evidence type="ECO:0000313" key="1">
    <source>
        <dbReference type="EMBL" id="RSL81588.1"/>
    </source>
</evidence>
<keyword evidence="2" id="KW-1185">Reference proteome</keyword>
<evidence type="ECO:0000313" key="2">
    <source>
        <dbReference type="Proteomes" id="UP000287972"/>
    </source>
</evidence>
<reference evidence="1 2" key="1">
    <citation type="submission" date="2017-06" db="EMBL/GenBank/DDBJ databases">
        <title>Comparative genomic analysis of Ambrosia Fusariam Clade fungi.</title>
        <authorList>
            <person name="Stajich J.E."/>
            <person name="Carrillo J."/>
            <person name="Kijimoto T."/>
            <person name="Eskalen A."/>
            <person name="O'Donnell K."/>
            <person name="Kasson M."/>
        </authorList>
    </citation>
    <scope>NUCLEOTIDE SEQUENCE [LARGE SCALE GENOMIC DNA]</scope>
    <source>
        <strain evidence="1 2">NRRL62606</strain>
    </source>
</reference>
<organism evidence="1 2">
    <name type="scientific">Fusarium floridanum</name>
    <dbReference type="NCBI Taxonomy" id="1325733"/>
    <lineage>
        <taxon>Eukaryota</taxon>
        <taxon>Fungi</taxon>
        <taxon>Dikarya</taxon>
        <taxon>Ascomycota</taxon>
        <taxon>Pezizomycotina</taxon>
        <taxon>Sordariomycetes</taxon>
        <taxon>Hypocreomycetidae</taxon>
        <taxon>Hypocreales</taxon>
        <taxon>Nectriaceae</taxon>
        <taxon>Fusarium</taxon>
        <taxon>Fusarium solani species complex</taxon>
    </lineage>
</organism>
<proteinExistence type="predicted"/>
<dbReference type="EMBL" id="NKCL01000118">
    <property type="protein sequence ID" value="RSL81588.1"/>
    <property type="molecule type" value="Genomic_DNA"/>
</dbReference>
<gene>
    <name evidence="1" type="ORF">CEP51_005738</name>
</gene>
<accession>A0A428RVN4</accession>
<dbReference type="Proteomes" id="UP000287972">
    <property type="component" value="Unassembled WGS sequence"/>
</dbReference>
<name>A0A428RVN4_9HYPO</name>
<comment type="caution">
    <text evidence="1">The sequence shown here is derived from an EMBL/GenBank/DDBJ whole genome shotgun (WGS) entry which is preliminary data.</text>
</comment>